<reference evidence="2" key="1">
    <citation type="journal article" date="2015" name="Nature">
        <title>Complex archaea that bridge the gap between prokaryotes and eukaryotes.</title>
        <authorList>
            <person name="Spang A."/>
            <person name="Saw J.H."/>
            <person name="Jorgensen S.L."/>
            <person name="Zaremba-Niedzwiedzka K."/>
            <person name="Martijn J."/>
            <person name="Lind A.E."/>
            <person name="van Eijk R."/>
            <person name="Schleper C."/>
            <person name="Guy L."/>
            <person name="Ettema T.J."/>
        </authorList>
    </citation>
    <scope>NUCLEOTIDE SEQUENCE</scope>
</reference>
<feature type="domain" description="HTH-like" evidence="1">
    <location>
        <begin position="57"/>
        <end position="108"/>
    </location>
</feature>
<dbReference type="PANTHER" id="PTHR46889:SF4">
    <property type="entry name" value="TRANSPOSASE INSO FOR INSERTION SEQUENCE ELEMENT IS911B-RELATED"/>
    <property type="match status" value="1"/>
</dbReference>
<organism evidence="2">
    <name type="scientific">marine sediment metagenome</name>
    <dbReference type="NCBI Taxonomy" id="412755"/>
    <lineage>
        <taxon>unclassified sequences</taxon>
        <taxon>metagenomes</taxon>
        <taxon>ecological metagenomes</taxon>
    </lineage>
</organism>
<dbReference type="InterPro" id="IPR025948">
    <property type="entry name" value="HTH-like_dom"/>
</dbReference>
<dbReference type="EMBL" id="LAZR01064204">
    <property type="protein sequence ID" value="KKK57982.1"/>
    <property type="molecule type" value="Genomic_DNA"/>
</dbReference>
<sequence length="180" mass="20574">MATVSGGTTSERFGFIHRYRKELGVVFLCRWLKVSRSGYYAWGERGASKRVKEDGCLLKVISRIFYQSQGRYGSPRVFKALQSQGLAVSRKRVERLMRAANLKGRVVRVTRRQPGLKRFKAKGENHLLRTGNATEMNKVWVADITYLKVPELIHLAVGFRILGLKVQINFLEFIGEKTLV</sequence>
<dbReference type="InterPro" id="IPR050900">
    <property type="entry name" value="Transposase_IS3/IS150/IS904"/>
</dbReference>
<dbReference type="PANTHER" id="PTHR46889">
    <property type="entry name" value="TRANSPOSASE INSF FOR INSERTION SEQUENCE IS3B-RELATED"/>
    <property type="match status" value="1"/>
</dbReference>
<dbReference type="AlphaFoldDB" id="A0A0F8WM90"/>
<dbReference type="Pfam" id="PF13276">
    <property type="entry name" value="HTH_21"/>
    <property type="match status" value="1"/>
</dbReference>
<protein>
    <recommendedName>
        <fullName evidence="1">HTH-like domain-containing protein</fullName>
    </recommendedName>
</protein>
<evidence type="ECO:0000259" key="1">
    <source>
        <dbReference type="Pfam" id="PF13276"/>
    </source>
</evidence>
<proteinExistence type="predicted"/>
<evidence type="ECO:0000313" key="2">
    <source>
        <dbReference type="EMBL" id="KKK57982.1"/>
    </source>
</evidence>
<accession>A0A0F8WM90</accession>
<gene>
    <name evidence="2" type="ORF">LCGC14_3049000</name>
</gene>
<name>A0A0F8WM90_9ZZZZ</name>
<comment type="caution">
    <text evidence="2">The sequence shown here is derived from an EMBL/GenBank/DDBJ whole genome shotgun (WGS) entry which is preliminary data.</text>
</comment>